<keyword evidence="9 11" id="KW-0103">Bromodomain</keyword>
<feature type="compositionally biased region" description="Basic and acidic residues" evidence="13">
    <location>
        <begin position="829"/>
        <end position="850"/>
    </location>
</feature>
<evidence type="ECO:0000256" key="4">
    <source>
        <dbReference type="ARBA" id="ARBA00022737"/>
    </source>
</evidence>
<dbReference type="CDD" id="cd15572">
    <property type="entry name" value="PHD_BRPF"/>
    <property type="match status" value="1"/>
</dbReference>
<keyword evidence="4" id="KW-0677">Repeat</keyword>
<dbReference type="RefSeq" id="XP_054844065.1">
    <property type="nucleotide sequence ID" value="XM_054988090.1"/>
</dbReference>
<feature type="region of interest" description="Disordered" evidence="13">
    <location>
        <begin position="1"/>
        <end position="25"/>
    </location>
</feature>
<evidence type="ECO:0000256" key="13">
    <source>
        <dbReference type="SAM" id="MobiDB-lite"/>
    </source>
</evidence>
<dbReference type="Pfam" id="PF13831">
    <property type="entry name" value="PHD_2"/>
    <property type="match status" value="1"/>
</dbReference>
<dbReference type="Gene3D" id="2.30.30.140">
    <property type="match status" value="1"/>
</dbReference>
<evidence type="ECO:0000256" key="2">
    <source>
        <dbReference type="ARBA" id="ARBA00022553"/>
    </source>
</evidence>
<proteinExistence type="predicted"/>
<dbReference type="InterPro" id="IPR034732">
    <property type="entry name" value="EPHD"/>
</dbReference>
<dbReference type="InterPro" id="IPR001487">
    <property type="entry name" value="Bromodomain"/>
</dbReference>
<dbReference type="Pfam" id="PF10513">
    <property type="entry name" value="EPL1"/>
    <property type="match status" value="1"/>
</dbReference>
<evidence type="ECO:0000259" key="16">
    <source>
        <dbReference type="PROSITE" id="PS50812"/>
    </source>
</evidence>
<evidence type="ECO:0000256" key="9">
    <source>
        <dbReference type="ARBA" id="ARBA00023117"/>
    </source>
</evidence>
<dbReference type="SUPFAM" id="SSF63748">
    <property type="entry name" value="Tudor/PWWP/MBT"/>
    <property type="match status" value="1"/>
</dbReference>
<dbReference type="PROSITE" id="PS50016">
    <property type="entry name" value="ZF_PHD_2"/>
    <property type="match status" value="1"/>
</dbReference>
<feature type="domain" description="PHD-type" evidence="17">
    <location>
        <begin position="268"/>
        <end position="389"/>
    </location>
</feature>
<dbReference type="PROSITE" id="PS00633">
    <property type="entry name" value="BROMODOMAIN_1"/>
    <property type="match status" value="1"/>
</dbReference>
<evidence type="ECO:0000259" key="17">
    <source>
        <dbReference type="PROSITE" id="PS51805"/>
    </source>
</evidence>
<keyword evidence="2" id="KW-0597">Phosphoprotein</keyword>
<keyword evidence="5 12" id="KW-0863">Zinc-finger</keyword>
<dbReference type="SMART" id="SM00297">
    <property type="entry name" value="BROMO"/>
    <property type="match status" value="1"/>
</dbReference>
<dbReference type="Pfam" id="PF00439">
    <property type="entry name" value="Bromodomain"/>
    <property type="match status" value="1"/>
</dbReference>
<evidence type="ECO:0000313" key="19">
    <source>
        <dbReference type="RefSeq" id="XP_054844065.1"/>
    </source>
</evidence>
<dbReference type="FunFam" id="3.30.40.10:FF:000007">
    <property type="entry name" value="Bromodomain containing 1, isoform CRA_b"/>
    <property type="match status" value="1"/>
</dbReference>
<keyword evidence="6" id="KW-0862">Zinc</keyword>
<dbReference type="GO" id="GO:0005634">
    <property type="term" value="C:nucleus"/>
    <property type="evidence" value="ECO:0007669"/>
    <property type="project" value="UniProtKB-SubCell"/>
</dbReference>
<protein>
    <submittedName>
        <fullName evidence="19">Bromodomain-containing protein 1 isoform X5</fullName>
    </submittedName>
</protein>
<dbReference type="InterPro" id="IPR019787">
    <property type="entry name" value="Znf_PHD-finger"/>
</dbReference>
<dbReference type="FunFam" id="3.30.40.10:FF:000008">
    <property type="entry name" value="Bromodomain containing 1, isoform CRA_a"/>
    <property type="match status" value="1"/>
</dbReference>
<dbReference type="GO" id="GO:0006325">
    <property type="term" value="P:chromatin organization"/>
    <property type="evidence" value="ECO:0007669"/>
    <property type="project" value="UniProtKB-KW"/>
</dbReference>
<feature type="region of interest" description="Disordered" evidence="13">
    <location>
        <begin position="414"/>
        <end position="436"/>
    </location>
</feature>
<dbReference type="CDD" id="cd05512">
    <property type="entry name" value="Bromo_brd1_like"/>
    <property type="match status" value="1"/>
</dbReference>
<organism evidence="18 19">
    <name type="scientific">Eublepharis macularius</name>
    <name type="common">Leopard gecko</name>
    <name type="synonym">Cyrtodactylus macularius</name>
    <dbReference type="NCBI Taxonomy" id="481883"/>
    <lineage>
        <taxon>Eukaryota</taxon>
        <taxon>Metazoa</taxon>
        <taxon>Chordata</taxon>
        <taxon>Craniata</taxon>
        <taxon>Vertebrata</taxon>
        <taxon>Euteleostomi</taxon>
        <taxon>Lepidosauria</taxon>
        <taxon>Squamata</taxon>
        <taxon>Bifurcata</taxon>
        <taxon>Gekkota</taxon>
        <taxon>Eublepharidae</taxon>
        <taxon>Eublepharinae</taxon>
        <taxon>Eublepharis</taxon>
    </lineage>
</organism>
<sequence>MRRKGRCHRVSSARHSSSPCSIKHSPTRETLTYAQAQRMVEIEIEGRLHRISIFEPLEVILEDDLTAQELSECNSNKENSERPPIFLRTKRHRNNKIKKKNEALPSAHGIPSTASILPEPKVHIVEYSPPSAPRRPPAYYKFIEKSSEELDNEVEYDMDEEDYAWLEIINEKRKSDGVSVVSQNMFEFLMDRFEKESYCEIQKQGEHQSLIDEDAVCCICMDGECQNSNVILFCDMCNLAVHQECYGVPYIPEGQWLCRQCLQSRSRPVDCVLCPNKGGAFKKTDDDRWGHVVCALWIPEVGFANTVFIEPIDGVRNIPPARWKLTCYLCKQKGVGACIQCHKANCYTAFHVTCAQKAGLYMKMEPVKELTGSGTTFSVKKTAYCDVHTPPGSIRRPLNIYGEAELKNGLYRKEGSAKTRSASKVKKKAKKSKKAATEPCTVMPAVSAPCIPPQRLNKIMNQVAIQRKKQFVERVHSYWLLKRLSRNGVPLLRRLQSSLQSQRNTQQREDDEETQALKEKLKYWQRLRHDLERARLLIELIRKREKLKREQIKVEQVALELQLTPFTVLLRSVLDQLQEKDSARIFAQPVNLKEVPDYLDHIKYPMDFSTMRKRLDAQGYKNLTEFEEDFNLIIDNCMKYNAKDTIFYRAAVRLRDQGGVVLRQARRDAEAIGYNNETGMHLPERPKLESPPPFTWEDVDRLLNPANRVHMSLEEQLRELLEKLDLTCAMKSSGSRSKRAKLLKKEINMIRCKISQQHHQAPQTESGIGSFEEENAVLEQEGEEEVLPRLETLLQPRKRSRSACGDSEVDDESPVKRLDTGLSNGFGDGSKDSELDDTPGRKVEPRRRCASESSISSSNSLLCNSSFSLPKCGKGKPALIRRHTLEDRSELISCIENGNYAKAARIAAEVGHSSMWISTDTSSSVLEPLKVVWAKCSGYPSYPALIIDPKMPRVAGHHNGVTIPVPPLDVLKIGEQMQTKSDEKLFLVLFFDNKRSWQWLPKSKMIPLGIDETIDKLKMMEGRNSSIRKAVRVAFDRAMNHLSRVHGEPVSDFSDVD</sequence>
<dbReference type="SUPFAM" id="SSF57903">
    <property type="entry name" value="FYVE/PHD zinc finger"/>
    <property type="match status" value="1"/>
</dbReference>
<dbReference type="FunFam" id="2.30.30.140:FF:000008">
    <property type="entry name" value="Bromodomain containing 1, isoform CRA_b"/>
    <property type="match status" value="1"/>
</dbReference>
<dbReference type="PROSITE" id="PS50014">
    <property type="entry name" value="BROMODOMAIN_2"/>
    <property type="match status" value="1"/>
</dbReference>
<evidence type="ECO:0000256" key="11">
    <source>
        <dbReference type="PROSITE-ProRule" id="PRU00035"/>
    </source>
</evidence>
<feature type="domain" description="PWWP" evidence="16">
    <location>
        <begin position="928"/>
        <end position="1011"/>
    </location>
</feature>
<evidence type="ECO:0000256" key="8">
    <source>
        <dbReference type="ARBA" id="ARBA00022990"/>
    </source>
</evidence>
<accession>A0AA97JTR0</accession>
<dbReference type="Gene3D" id="3.30.40.10">
    <property type="entry name" value="Zinc/RING finger domain, C3HC4 (zinc finger)"/>
    <property type="match status" value="2"/>
</dbReference>
<keyword evidence="18" id="KW-1185">Reference proteome</keyword>
<evidence type="ECO:0000256" key="12">
    <source>
        <dbReference type="PROSITE-ProRule" id="PRU00146"/>
    </source>
</evidence>
<dbReference type="Proteomes" id="UP001190640">
    <property type="component" value="Chromosome 9"/>
</dbReference>
<dbReference type="PANTHER" id="PTHR13793:SF17">
    <property type="entry name" value="BROMODOMAIN-CONTAINING PROTEIN 1"/>
    <property type="match status" value="1"/>
</dbReference>
<dbReference type="SMART" id="SM00293">
    <property type="entry name" value="PWWP"/>
    <property type="match status" value="1"/>
</dbReference>
<dbReference type="PROSITE" id="PS01359">
    <property type="entry name" value="ZF_PHD_1"/>
    <property type="match status" value="1"/>
</dbReference>
<evidence type="ECO:0000259" key="14">
    <source>
        <dbReference type="PROSITE" id="PS50014"/>
    </source>
</evidence>
<dbReference type="GeneID" id="129335493"/>
<evidence type="ECO:0000256" key="1">
    <source>
        <dbReference type="ARBA" id="ARBA00004123"/>
    </source>
</evidence>
<dbReference type="PRINTS" id="PR00503">
    <property type="entry name" value="BROMODOMAIN"/>
</dbReference>
<dbReference type="InterPro" id="IPR019542">
    <property type="entry name" value="Enhancer_polycomb-like_N"/>
</dbReference>
<dbReference type="PANTHER" id="PTHR13793">
    <property type="entry name" value="PHD FINGER PROTEINS"/>
    <property type="match status" value="1"/>
</dbReference>
<dbReference type="InterPro" id="IPR019786">
    <property type="entry name" value="Zinc_finger_PHD-type_CS"/>
</dbReference>
<comment type="subcellular location">
    <subcellularLocation>
        <location evidence="1">Nucleus</location>
    </subcellularLocation>
</comment>
<dbReference type="InterPro" id="IPR036427">
    <property type="entry name" value="Bromodomain-like_sf"/>
</dbReference>
<evidence type="ECO:0000256" key="10">
    <source>
        <dbReference type="ARBA" id="ARBA00023242"/>
    </source>
</evidence>
<dbReference type="AlphaFoldDB" id="A0AA97JTR0"/>
<gene>
    <name evidence="19" type="primary">BRD1</name>
</gene>
<evidence type="ECO:0000259" key="15">
    <source>
        <dbReference type="PROSITE" id="PS50016"/>
    </source>
</evidence>
<dbReference type="FunFam" id="1.20.920.10:FF:000007">
    <property type="entry name" value="Bromodomain-containing protein 1"/>
    <property type="match status" value="1"/>
</dbReference>
<dbReference type="SUPFAM" id="SSF47370">
    <property type="entry name" value="Bromodomain"/>
    <property type="match status" value="1"/>
</dbReference>
<dbReference type="GO" id="GO:0006357">
    <property type="term" value="P:regulation of transcription by RNA polymerase II"/>
    <property type="evidence" value="ECO:0007669"/>
    <property type="project" value="TreeGrafter"/>
</dbReference>
<keyword evidence="8" id="KW-0007">Acetylation</keyword>
<dbReference type="Pfam" id="PF13832">
    <property type="entry name" value="zf-HC5HC2H_2"/>
    <property type="match status" value="1"/>
</dbReference>
<dbReference type="Gene3D" id="1.20.920.10">
    <property type="entry name" value="Bromodomain-like"/>
    <property type="match status" value="1"/>
</dbReference>
<evidence type="ECO:0000313" key="18">
    <source>
        <dbReference type="Proteomes" id="UP001190640"/>
    </source>
</evidence>
<dbReference type="InterPro" id="IPR042004">
    <property type="entry name" value="BRPF2_ePHD"/>
</dbReference>
<dbReference type="PROSITE" id="PS50812">
    <property type="entry name" value="PWWP"/>
    <property type="match status" value="1"/>
</dbReference>
<feature type="compositionally biased region" description="Basic residues" evidence="13">
    <location>
        <begin position="421"/>
        <end position="434"/>
    </location>
</feature>
<dbReference type="SMART" id="SM00249">
    <property type="entry name" value="PHD"/>
    <property type="match status" value="2"/>
</dbReference>
<evidence type="ECO:0000256" key="6">
    <source>
        <dbReference type="ARBA" id="ARBA00022833"/>
    </source>
</evidence>
<evidence type="ECO:0000256" key="3">
    <source>
        <dbReference type="ARBA" id="ARBA00022723"/>
    </source>
</evidence>
<reference evidence="19" key="1">
    <citation type="submission" date="2025-08" db="UniProtKB">
        <authorList>
            <consortium name="RefSeq"/>
        </authorList>
    </citation>
    <scope>IDENTIFICATION</scope>
    <source>
        <tissue evidence="19">Blood</tissue>
    </source>
</reference>
<evidence type="ECO:0000256" key="5">
    <source>
        <dbReference type="ARBA" id="ARBA00022771"/>
    </source>
</evidence>
<dbReference type="Pfam" id="PF00855">
    <property type="entry name" value="PWWP"/>
    <property type="match status" value="1"/>
</dbReference>
<feature type="compositionally biased region" description="Basic residues" evidence="13">
    <location>
        <begin position="1"/>
        <end position="12"/>
    </location>
</feature>
<dbReference type="GO" id="GO:0008270">
    <property type="term" value="F:zinc ion binding"/>
    <property type="evidence" value="ECO:0007669"/>
    <property type="project" value="UniProtKB-KW"/>
</dbReference>
<keyword evidence="3" id="KW-0479">Metal-binding</keyword>
<name>A0AA97JTR0_EUBMA</name>
<dbReference type="InterPro" id="IPR013083">
    <property type="entry name" value="Znf_RING/FYVE/PHD"/>
</dbReference>
<dbReference type="InterPro" id="IPR001965">
    <property type="entry name" value="Znf_PHD"/>
</dbReference>
<dbReference type="CDD" id="cd20157">
    <property type="entry name" value="PWWP_BRPF2"/>
    <property type="match status" value="1"/>
</dbReference>
<keyword evidence="10" id="KW-0539">Nucleus</keyword>
<dbReference type="CDD" id="cd15702">
    <property type="entry name" value="ePHD_BRPF2"/>
    <property type="match status" value="1"/>
</dbReference>
<feature type="region of interest" description="Disordered" evidence="13">
    <location>
        <begin position="797"/>
        <end position="851"/>
    </location>
</feature>
<dbReference type="InterPro" id="IPR000313">
    <property type="entry name" value="PWWP_dom"/>
</dbReference>
<dbReference type="InterPro" id="IPR011011">
    <property type="entry name" value="Znf_FYVE_PHD"/>
</dbReference>
<dbReference type="InterPro" id="IPR050701">
    <property type="entry name" value="Histone_Mod_Regulator"/>
</dbReference>
<dbReference type="CTD" id="23774"/>
<feature type="domain" description="PHD-type" evidence="15">
    <location>
        <begin position="214"/>
        <end position="264"/>
    </location>
</feature>
<dbReference type="PROSITE" id="PS51805">
    <property type="entry name" value="EPHD"/>
    <property type="match status" value="1"/>
</dbReference>
<dbReference type="InterPro" id="IPR018359">
    <property type="entry name" value="Bromodomain_CS"/>
</dbReference>
<keyword evidence="7" id="KW-0156">Chromatin regulator</keyword>
<feature type="domain" description="Bromo" evidence="14">
    <location>
        <begin position="578"/>
        <end position="648"/>
    </location>
</feature>
<evidence type="ECO:0000256" key="7">
    <source>
        <dbReference type="ARBA" id="ARBA00022853"/>
    </source>
</evidence>